<protein>
    <recommendedName>
        <fullName evidence="3">F-box protein</fullName>
    </recommendedName>
</protein>
<dbReference type="Proteomes" id="UP000596660">
    <property type="component" value="Unplaced"/>
</dbReference>
<proteinExistence type="predicted"/>
<dbReference type="PANTHER" id="PTHR35546">
    <property type="entry name" value="F-BOX PROTEIN INTERACTION DOMAIN PROTEIN-RELATED"/>
    <property type="match status" value="1"/>
</dbReference>
<organism evidence="1 2">
    <name type="scientific">Chenopodium quinoa</name>
    <name type="common">Quinoa</name>
    <dbReference type="NCBI Taxonomy" id="63459"/>
    <lineage>
        <taxon>Eukaryota</taxon>
        <taxon>Viridiplantae</taxon>
        <taxon>Streptophyta</taxon>
        <taxon>Embryophyta</taxon>
        <taxon>Tracheophyta</taxon>
        <taxon>Spermatophyta</taxon>
        <taxon>Magnoliopsida</taxon>
        <taxon>eudicotyledons</taxon>
        <taxon>Gunneridae</taxon>
        <taxon>Pentapetalae</taxon>
        <taxon>Caryophyllales</taxon>
        <taxon>Chenopodiaceae</taxon>
        <taxon>Chenopodioideae</taxon>
        <taxon>Atripliceae</taxon>
        <taxon>Chenopodium</taxon>
    </lineage>
</organism>
<dbReference type="EnsemblPlants" id="AUR62025606-RA">
    <property type="protein sequence ID" value="AUR62025606-RA:cds"/>
    <property type="gene ID" value="AUR62025606"/>
</dbReference>
<reference evidence="1" key="1">
    <citation type="journal article" date="2017" name="Nature">
        <title>The genome of Chenopodium quinoa.</title>
        <authorList>
            <person name="Jarvis D.E."/>
            <person name="Ho Y.S."/>
            <person name="Lightfoot D.J."/>
            <person name="Schmoeckel S.M."/>
            <person name="Li B."/>
            <person name="Borm T.J.A."/>
            <person name="Ohyanagi H."/>
            <person name="Mineta K."/>
            <person name="Michell C.T."/>
            <person name="Saber N."/>
            <person name="Kharbatia N.M."/>
            <person name="Rupper R.R."/>
            <person name="Sharp A.R."/>
            <person name="Dally N."/>
            <person name="Boughton B.A."/>
            <person name="Woo Y.H."/>
            <person name="Gao G."/>
            <person name="Schijlen E.G.W.M."/>
            <person name="Guo X."/>
            <person name="Momin A.A."/>
            <person name="Negrao S."/>
            <person name="Al-Babili S."/>
            <person name="Gehring C."/>
            <person name="Roessner U."/>
            <person name="Jung C."/>
            <person name="Murphy K."/>
            <person name="Arold S.T."/>
            <person name="Gojobori T."/>
            <person name="van der Linden C.G."/>
            <person name="van Loo E.N."/>
            <person name="Jellen E.N."/>
            <person name="Maughan P.J."/>
            <person name="Tester M."/>
        </authorList>
    </citation>
    <scope>NUCLEOTIDE SEQUENCE [LARGE SCALE GENOMIC DNA]</scope>
    <source>
        <strain evidence="1">cv. PI 614886</strain>
    </source>
</reference>
<evidence type="ECO:0000313" key="1">
    <source>
        <dbReference type="EnsemblPlants" id="AUR62025606-RA:cds"/>
    </source>
</evidence>
<reference evidence="1" key="2">
    <citation type="submission" date="2021-03" db="UniProtKB">
        <authorList>
            <consortium name="EnsemblPlants"/>
        </authorList>
    </citation>
    <scope>IDENTIFICATION</scope>
</reference>
<name>A0A803M9N0_CHEQI</name>
<dbReference type="AlphaFoldDB" id="A0A803M9N0"/>
<dbReference type="InterPro" id="IPR055290">
    <property type="entry name" value="At3g26010-like"/>
</dbReference>
<sequence length="327" mass="36788">MNDHHKDRYDANGNGLTSLSLGNLTVDYGNLVSNTMHNIFWTIHRGLILISSRDTFIFHVYNPATREKFVLPMCPSLARRVRGLSKPRYCTIINLSDYILSSQCNIRVISFNKELGGGRVVAEVFSSSKDQWSESEFCLKKAVCLAHWSLFGAVFLDNTLFFITSKSYVVGVKFRSGEQVSSAYSLRIPKRVLEGRGMLHGSQGCLYFCYSMLPGLWIWKHNGSSLDAQGWIPQLVFEEPGISLCQLPVAEECLRQFVANNKHIAPIAFHPEAPVVFIYVAPSLFAFNLMNDTVEMIAEIKGIDLVVGAAYMYYPCFASLDCLKHKN</sequence>
<evidence type="ECO:0008006" key="3">
    <source>
        <dbReference type="Google" id="ProtNLM"/>
    </source>
</evidence>
<accession>A0A803M9N0</accession>
<dbReference type="OMA" id="THEVPRY"/>
<evidence type="ECO:0000313" key="2">
    <source>
        <dbReference type="Proteomes" id="UP000596660"/>
    </source>
</evidence>
<dbReference type="Gramene" id="AUR62025606-RA">
    <property type="protein sequence ID" value="AUR62025606-RA:cds"/>
    <property type="gene ID" value="AUR62025606"/>
</dbReference>
<keyword evidence="2" id="KW-1185">Reference proteome</keyword>
<dbReference type="PANTHER" id="PTHR35546:SF130">
    <property type="entry name" value="EXPRESSED PROTEIN"/>
    <property type="match status" value="1"/>
</dbReference>